<dbReference type="PATRIC" id="fig|1291734.4.peg.1382"/>
<evidence type="ECO:0000313" key="3">
    <source>
        <dbReference type="Proteomes" id="UP000051804"/>
    </source>
</evidence>
<accession>A0A0R1JP83</accession>
<protein>
    <submittedName>
        <fullName evidence="2">Uncharacterized protein</fullName>
    </submittedName>
</protein>
<organism evidence="2 3">
    <name type="scientific">Lacticaseibacillus nasuensis JCM 17158</name>
    <dbReference type="NCBI Taxonomy" id="1291734"/>
    <lineage>
        <taxon>Bacteria</taxon>
        <taxon>Bacillati</taxon>
        <taxon>Bacillota</taxon>
        <taxon>Bacilli</taxon>
        <taxon>Lactobacillales</taxon>
        <taxon>Lactobacillaceae</taxon>
        <taxon>Lacticaseibacillus</taxon>
    </lineage>
</organism>
<dbReference type="AlphaFoldDB" id="A0A0R1JP83"/>
<keyword evidence="3" id="KW-1185">Reference proteome</keyword>
<comment type="caution">
    <text evidence="2">The sequence shown here is derived from an EMBL/GenBank/DDBJ whole genome shotgun (WGS) entry which is preliminary data.</text>
</comment>
<feature type="region of interest" description="Disordered" evidence="1">
    <location>
        <begin position="199"/>
        <end position="220"/>
    </location>
</feature>
<proteinExistence type="predicted"/>
<dbReference type="EMBL" id="AZDJ01000016">
    <property type="protein sequence ID" value="KRK72923.1"/>
    <property type="molecule type" value="Genomic_DNA"/>
</dbReference>
<sequence length="640" mass="66280">MVVFAALVAATPTVKHADATFPPVTGEGLTLYQAADATPSLTTSYATSPAGDHSADPWAGGTLNLTYTNTTDWRFDHKNYPNQLLLHGLTFAVYLELPANLTADAFLAARVPGSTQLAFDFPGGESSSGSYGGTYSGELPDSAMTAVNDRVIQVTVTNDNSTNYLSAMLVFFSVMLQHDVDVSQVPMRLTTQVDIAQATANGAPDDSTSNRAPTTGKLPPAASGKLDFRAALYGLDEEAPPAAVASTTPTWSQYLSPWDTTGVANTIVDEGETIDGNAANLPGVTGARTVALSASEPFDPARFIRVVDYAKRTSADTSGVHYTDAADPSLSEAAVKAADIPAGGRKTVLYYGTVGGQPLSPVPLTITRSTVDPPTITGQHAIQNVSTSADPGTAITATAGNVIESTTTFRLTTLAAQTSLSNTQVRLSLPANVTFVPNSLTINGEPDATAVTAAGVDRPLGHILSAAGDHVTITYRYTIAPEASGELSVPGAALTSTVTYPSTVTPPDGPLMVTANPATINIAAGAPQLTKVPTQIDFGDHSYAKLPKTFTGQPNDPQVLVSDPQGSQWQLMAATNATGLAIGAHGLSATPQHLYSHDGRAGTIDVNANAALGPFTWRLTRPDVTATTTATITWSIVVGP</sequence>
<name>A0A0R1JP83_9LACO</name>
<gene>
    <name evidence="2" type="ORF">FD02_GL001343</name>
</gene>
<evidence type="ECO:0000313" key="2">
    <source>
        <dbReference type="EMBL" id="KRK72923.1"/>
    </source>
</evidence>
<feature type="compositionally biased region" description="Polar residues" evidence="1">
    <location>
        <begin position="199"/>
        <end position="213"/>
    </location>
</feature>
<evidence type="ECO:0000256" key="1">
    <source>
        <dbReference type="SAM" id="MobiDB-lite"/>
    </source>
</evidence>
<dbReference type="Proteomes" id="UP000051804">
    <property type="component" value="Unassembled WGS sequence"/>
</dbReference>
<reference evidence="2 3" key="1">
    <citation type="journal article" date="2015" name="Genome Announc.">
        <title>Expanding the biotechnology potential of lactobacilli through comparative genomics of 213 strains and associated genera.</title>
        <authorList>
            <person name="Sun Z."/>
            <person name="Harris H.M."/>
            <person name="McCann A."/>
            <person name="Guo C."/>
            <person name="Argimon S."/>
            <person name="Zhang W."/>
            <person name="Yang X."/>
            <person name="Jeffery I.B."/>
            <person name="Cooney J.C."/>
            <person name="Kagawa T.F."/>
            <person name="Liu W."/>
            <person name="Song Y."/>
            <person name="Salvetti E."/>
            <person name="Wrobel A."/>
            <person name="Rasinkangas P."/>
            <person name="Parkhill J."/>
            <person name="Rea M.C."/>
            <person name="O'Sullivan O."/>
            <person name="Ritari J."/>
            <person name="Douillard F.P."/>
            <person name="Paul Ross R."/>
            <person name="Yang R."/>
            <person name="Briner A.E."/>
            <person name="Felis G.E."/>
            <person name="de Vos W.M."/>
            <person name="Barrangou R."/>
            <person name="Klaenhammer T.R."/>
            <person name="Caufield P.W."/>
            <person name="Cui Y."/>
            <person name="Zhang H."/>
            <person name="O'Toole P.W."/>
        </authorList>
    </citation>
    <scope>NUCLEOTIDE SEQUENCE [LARGE SCALE GENOMIC DNA]</scope>
    <source>
        <strain evidence="2 3">JCM 17158</strain>
    </source>
</reference>
<dbReference type="STRING" id="1291734.FD02_GL001343"/>